<dbReference type="GO" id="GO:0003677">
    <property type="term" value="F:DNA binding"/>
    <property type="evidence" value="ECO:0007669"/>
    <property type="project" value="TreeGrafter"/>
</dbReference>
<keyword evidence="6" id="KW-1185">Reference proteome</keyword>
<dbReference type="Pfam" id="PF00270">
    <property type="entry name" value="DEAD"/>
    <property type="match status" value="1"/>
</dbReference>
<sequence>MDVFSRLAPFIQDFIYQNKWEELHGNQVAACEVIFDSDDNLLLSSGTASGKTEAAFLPVLTELYNHPSRSVGVMYISPLKALINDQFKRLELLLLDSHIPVTKWHGDASVNSKEKLLKNPEGLIQITPESLESLLTNKRGACLSLFSDLRFVIIDEVHHFMRDERGLQLLCVLERLQALTGVIPRRIGLSATLGDVSAAKTWLNTGTGRDCAAPLVNEGKKRVRLHIERFVNYADKRDFVERNGSQNMIHADTGGDIGDREHYEYLFQQTLDKKTIVFANSREEIELVMANLRELALKKKAPDVYRVHHGNVSALLRENTEDEMKSGDEKIVTGATVTLELGIDIGSLDQAVQIGAPLNVSAFAQRLGRCGRRGQVPQLLFTFVESIKINSSDILGPINWEFIRTIAIIELYLREHWLEPIPPRNHAYNLLYHQTMCCLKSNGEMSPAGLAQMVLKLGCFRRIPQEDYRKLLQHLIEIEQLERTERGGIIVGRRGEKEINSHKFLTVFLAPEYFLVKDENRTIGTVDKPYPVGMRFALAGLSWETVDINVKSKVIFVKRIPGISVVDWDRDFEAEFHTVLVRKIRSVMKQDESYPYLSDRCGERLTEIQYIARNSGILEHLITPLSDKKYAVFPWVGTRQLVTLHFALLHRRIKSKIPWNTCIYLEIFFEGTPEALEEIIHDILHSELDLNELPLPDKVQMNGKYNEFIPFSLLRKQFIEDYLDLNGLKRDMCDFNIAVSPKGD</sequence>
<dbReference type="SMART" id="SM00490">
    <property type="entry name" value="HELICc"/>
    <property type="match status" value="1"/>
</dbReference>
<dbReference type="Pfam" id="PF00271">
    <property type="entry name" value="Helicase_C"/>
    <property type="match status" value="1"/>
</dbReference>
<name>A0A2K4ZM31_9FIRM</name>
<dbReference type="GO" id="GO:0016887">
    <property type="term" value="F:ATP hydrolysis activity"/>
    <property type="evidence" value="ECO:0007669"/>
    <property type="project" value="TreeGrafter"/>
</dbReference>
<dbReference type="InterPro" id="IPR052511">
    <property type="entry name" value="ATP-dep_Helicase"/>
</dbReference>
<dbReference type="PANTHER" id="PTHR47962:SF5">
    <property type="entry name" value="ATP-DEPENDENT HELICASE LHR-RELATED"/>
    <property type="match status" value="1"/>
</dbReference>
<dbReference type="PROSITE" id="PS51194">
    <property type="entry name" value="HELICASE_CTER"/>
    <property type="match status" value="1"/>
</dbReference>
<dbReference type="RefSeq" id="WP_103241516.1">
    <property type="nucleotide sequence ID" value="NZ_JANJZD010000027.1"/>
</dbReference>
<dbReference type="OrthoDB" id="9774462at2"/>
<feature type="domain" description="Helicase ATP-binding" evidence="3">
    <location>
        <begin position="32"/>
        <end position="211"/>
    </location>
</feature>
<keyword evidence="5" id="KW-0347">Helicase</keyword>
<dbReference type="Proteomes" id="UP000236311">
    <property type="component" value="Unassembled WGS sequence"/>
</dbReference>
<dbReference type="InterPro" id="IPR011545">
    <property type="entry name" value="DEAD/DEAH_box_helicase_dom"/>
</dbReference>
<dbReference type="GO" id="GO:0004386">
    <property type="term" value="F:helicase activity"/>
    <property type="evidence" value="ECO:0007669"/>
    <property type="project" value="UniProtKB-KW"/>
</dbReference>
<dbReference type="Gene3D" id="3.40.50.300">
    <property type="entry name" value="P-loop containing nucleotide triphosphate hydrolases"/>
    <property type="match status" value="2"/>
</dbReference>
<reference evidence="5 6" key="1">
    <citation type="submission" date="2018-01" db="EMBL/GenBank/DDBJ databases">
        <authorList>
            <person name="Gaut B.S."/>
            <person name="Morton B.R."/>
            <person name="Clegg M.T."/>
            <person name="Duvall M.R."/>
        </authorList>
    </citation>
    <scope>NUCLEOTIDE SEQUENCE [LARGE SCALE GENOMIC DNA]</scope>
    <source>
        <strain evidence="5">GP69</strain>
    </source>
</reference>
<evidence type="ECO:0000259" key="4">
    <source>
        <dbReference type="PROSITE" id="PS51194"/>
    </source>
</evidence>
<dbReference type="EMBL" id="OFSM01000027">
    <property type="protein sequence ID" value="SOY31528.1"/>
    <property type="molecule type" value="Genomic_DNA"/>
</dbReference>
<feature type="domain" description="Helicase C-terminal" evidence="4">
    <location>
        <begin position="258"/>
        <end position="429"/>
    </location>
</feature>
<proteinExistence type="predicted"/>
<evidence type="ECO:0000256" key="2">
    <source>
        <dbReference type="ARBA" id="ARBA00022840"/>
    </source>
</evidence>
<dbReference type="PROSITE" id="PS51192">
    <property type="entry name" value="HELICASE_ATP_BIND_1"/>
    <property type="match status" value="1"/>
</dbReference>
<organism evidence="5 6">
    <name type="scientific">Acetatifactor muris</name>
    <dbReference type="NCBI Taxonomy" id="879566"/>
    <lineage>
        <taxon>Bacteria</taxon>
        <taxon>Bacillati</taxon>
        <taxon>Bacillota</taxon>
        <taxon>Clostridia</taxon>
        <taxon>Lachnospirales</taxon>
        <taxon>Lachnospiraceae</taxon>
        <taxon>Acetatifactor</taxon>
    </lineage>
</organism>
<gene>
    <name evidence="5" type="ORF">AMURIS_04272</name>
</gene>
<dbReference type="AlphaFoldDB" id="A0A2K4ZM31"/>
<evidence type="ECO:0000313" key="6">
    <source>
        <dbReference type="Proteomes" id="UP000236311"/>
    </source>
</evidence>
<dbReference type="CDD" id="cd17922">
    <property type="entry name" value="DEXHc_LHR-like"/>
    <property type="match status" value="1"/>
</dbReference>
<protein>
    <submittedName>
        <fullName evidence="5">Putative ATP-dependent helicase Lhr</fullName>
    </submittedName>
</protein>
<evidence type="ECO:0000256" key="1">
    <source>
        <dbReference type="ARBA" id="ARBA00022741"/>
    </source>
</evidence>
<evidence type="ECO:0000259" key="3">
    <source>
        <dbReference type="PROSITE" id="PS51192"/>
    </source>
</evidence>
<keyword evidence="2" id="KW-0067">ATP-binding</keyword>
<accession>A0A2K4ZM31</accession>
<dbReference type="PANTHER" id="PTHR47962">
    <property type="entry name" value="ATP-DEPENDENT HELICASE LHR-RELATED-RELATED"/>
    <property type="match status" value="1"/>
</dbReference>
<keyword evidence="1" id="KW-0547">Nucleotide-binding</keyword>
<dbReference type="InterPro" id="IPR027417">
    <property type="entry name" value="P-loop_NTPase"/>
</dbReference>
<dbReference type="GO" id="GO:0005524">
    <property type="term" value="F:ATP binding"/>
    <property type="evidence" value="ECO:0007669"/>
    <property type="project" value="UniProtKB-KW"/>
</dbReference>
<dbReference type="SUPFAM" id="SSF52540">
    <property type="entry name" value="P-loop containing nucleoside triphosphate hydrolases"/>
    <property type="match status" value="1"/>
</dbReference>
<keyword evidence="5" id="KW-0378">Hydrolase</keyword>
<dbReference type="InterPro" id="IPR001650">
    <property type="entry name" value="Helicase_C-like"/>
</dbReference>
<dbReference type="SMART" id="SM00487">
    <property type="entry name" value="DEXDc"/>
    <property type="match status" value="1"/>
</dbReference>
<dbReference type="InterPro" id="IPR014001">
    <property type="entry name" value="Helicase_ATP-bd"/>
</dbReference>
<evidence type="ECO:0000313" key="5">
    <source>
        <dbReference type="EMBL" id="SOY31528.1"/>
    </source>
</evidence>